<protein>
    <submittedName>
        <fullName evidence="2">Uncharacterized protein</fullName>
    </submittedName>
</protein>
<dbReference type="Proteomes" id="UP000500953">
    <property type="component" value="Chromosome"/>
</dbReference>
<gene>
    <name evidence="2" type="ORF">F6W96_21840</name>
</gene>
<dbReference type="Pfam" id="PF26327">
    <property type="entry name" value="LpqS"/>
    <property type="match status" value="1"/>
</dbReference>
<keyword evidence="1" id="KW-0472">Membrane</keyword>
<dbReference type="EMBL" id="CP046173">
    <property type="protein sequence ID" value="QIS20544.1"/>
    <property type="molecule type" value="Genomic_DNA"/>
</dbReference>
<name>A0A6G9Z507_9NOCA</name>
<dbReference type="RefSeq" id="WP_167487883.1">
    <property type="nucleotide sequence ID" value="NZ_CP046173.1"/>
</dbReference>
<evidence type="ECO:0000313" key="2">
    <source>
        <dbReference type="EMBL" id="QIS20544.1"/>
    </source>
</evidence>
<organism evidence="2 3">
    <name type="scientific">Nocardia terpenica</name>
    <dbReference type="NCBI Taxonomy" id="455432"/>
    <lineage>
        <taxon>Bacteria</taxon>
        <taxon>Bacillati</taxon>
        <taxon>Actinomycetota</taxon>
        <taxon>Actinomycetes</taxon>
        <taxon>Mycobacteriales</taxon>
        <taxon>Nocardiaceae</taxon>
        <taxon>Nocardia</taxon>
    </lineage>
</organism>
<dbReference type="InterPro" id="IPR058714">
    <property type="entry name" value="LpqS"/>
</dbReference>
<feature type="transmembrane region" description="Helical" evidence="1">
    <location>
        <begin position="91"/>
        <end position="111"/>
    </location>
</feature>
<reference evidence="2 3" key="1">
    <citation type="journal article" date="2019" name="ACS Chem. Biol.">
        <title>Identification and Mobilization of a Cryptic Antibiotic Biosynthesis Gene Locus from a Human-Pathogenic Nocardia Isolate.</title>
        <authorList>
            <person name="Herisse M."/>
            <person name="Ishida K."/>
            <person name="Porter J.L."/>
            <person name="Howden B."/>
            <person name="Hertweck C."/>
            <person name="Stinear T.P."/>
            <person name="Pidot S.J."/>
        </authorList>
    </citation>
    <scope>NUCLEOTIDE SEQUENCE [LARGE SCALE GENOMIC DNA]</scope>
    <source>
        <strain evidence="2 3">AUSMDU00012715</strain>
    </source>
</reference>
<keyword evidence="1" id="KW-1133">Transmembrane helix</keyword>
<sequence length="136" mass="13329">MSRIPRVRLGGSGLVVLVAILFAGSMMDCALADTGADVHAVVIADPGRPAAVASVPGQAPDGCCGPCTPRIPCITASVASGGVGPAVSPPLVPLVALLALVTLGCCAAPVAGMRGPPDVPVSGGRDVLTRICIARR</sequence>
<proteinExistence type="predicted"/>
<accession>A0A6G9Z507</accession>
<dbReference type="AlphaFoldDB" id="A0A6G9Z507"/>
<evidence type="ECO:0000256" key="1">
    <source>
        <dbReference type="SAM" id="Phobius"/>
    </source>
</evidence>
<evidence type="ECO:0000313" key="3">
    <source>
        <dbReference type="Proteomes" id="UP000500953"/>
    </source>
</evidence>
<keyword evidence="1" id="KW-0812">Transmembrane</keyword>